<feature type="region of interest" description="Disordered" evidence="6">
    <location>
        <begin position="2579"/>
        <end position="2600"/>
    </location>
</feature>
<gene>
    <name evidence="8" type="ORF">M621_22065</name>
</gene>
<evidence type="ECO:0000313" key="9">
    <source>
        <dbReference type="Proteomes" id="UP000014900"/>
    </source>
</evidence>
<dbReference type="GO" id="GO:0003824">
    <property type="term" value="F:catalytic activity"/>
    <property type="evidence" value="ECO:0007669"/>
    <property type="project" value="UniProtKB-ARBA"/>
</dbReference>
<keyword evidence="2" id="KW-0800">Toxin</keyword>
<evidence type="ECO:0000256" key="1">
    <source>
        <dbReference type="ARBA" id="ARBA00004219"/>
    </source>
</evidence>
<evidence type="ECO:0000313" key="8">
    <source>
        <dbReference type="EMBL" id="AGP46044.1"/>
    </source>
</evidence>
<dbReference type="Pfam" id="PF13018">
    <property type="entry name" value="ESPR"/>
    <property type="match status" value="1"/>
</dbReference>
<dbReference type="InterPro" id="IPR011050">
    <property type="entry name" value="Pectin_lyase_fold/virulence"/>
</dbReference>
<evidence type="ECO:0000256" key="2">
    <source>
        <dbReference type="ARBA" id="ARBA00022656"/>
    </source>
</evidence>
<dbReference type="EMBL" id="CP006566">
    <property type="protein sequence ID" value="AGP46044.1"/>
    <property type="molecule type" value="Genomic_DNA"/>
</dbReference>
<dbReference type="Gene3D" id="2.160.20.10">
    <property type="entry name" value="Single-stranded right-handed beta-helix, Pectin lyase-like"/>
    <property type="match status" value="1"/>
</dbReference>
<dbReference type="InterPro" id="IPR024973">
    <property type="entry name" value="ESPR"/>
</dbReference>
<dbReference type="Pfam" id="PF05860">
    <property type="entry name" value="TPS"/>
    <property type="match status" value="1"/>
</dbReference>
<evidence type="ECO:0000256" key="4">
    <source>
        <dbReference type="ARBA" id="ARBA00023026"/>
    </source>
</evidence>
<evidence type="ECO:0000256" key="6">
    <source>
        <dbReference type="SAM" id="MobiDB-lite"/>
    </source>
</evidence>
<dbReference type="Pfam" id="PF05594">
    <property type="entry name" value="Fil_haemagg"/>
    <property type="match status" value="14"/>
</dbReference>
<dbReference type="InterPro" id="IPR010069">
    <property type="entry name" value="CdiA_FHA1_rpt"/>
</dbReference>
<feature type="compositionally biased region" description="Polar residues" evidence="6">
    <location>
        <begin position="1568"/>
        <end position="1578"/>
    </location>
</feature>
<dbReference type="InterPro" id="IPR008619">
    <property type="entry name" value="Filamentous_hemagglutn_rpt"/>
</dbReference>
<dbReference type="InterPro" id="IPR025157">
    <property type="entry name" value="Hemagglutinin_rpt"/>
</dbReference>
<dbReference type="SMART" id="SM00912">
    <property type="entry name" value="Haemagg_act"/>
    <property type="match status" value="1"/>
</dbReference>
<sequence length="3319" mass="340097">MNKNLYRIVFNKARGMLMVVADIARSGRAGSARSPGLGHTLSQCIGKMSAVSFSLLLALGAIQPVQAAIVADHNAPGGQQPTIVNSANGTPQVNIQTPSAGGVSRNTYSQFDVDKQGAILNNSHKMTQTQQGGWVDGNPWLAKGEAKVILNEVNSRDPSRLNGYIEVAGQRAQVVIANPSGITCNGCGFINANRATLTTGQAQMNNGNLTGFNVERGEVVVEGAGMDSSRQDYTEIIARSTKINAGLWANDLKVTTGRNKVDAAHQQIEKQGDDPATRPQLAVDVAKLGGMYAGKIRMIGTETGVGVRNAGNIGAQAGSVVVTADGRIENSGAISGGGDMAVASKQGISNSGSLFAAGNAAVTSEGEVQNSGSIAARNNVQIQAAGLNSSKGSTLAAGVQQDGKLGGSGELALTASGKLTAQGQNLAAGNLRAGGQGMDISGSRTAGANVTLNAGQGDLTTANAQVEAAQQLVADTGKRLNNDGGTLTANKLALSAHDISNRKGEIAQLGEDDLALNQQGKLDNGGGRIANNGNNLTLNAGAIDNQSGQIIHAGKGRLAVNTGRLQGDNGKLLSNGQLSMQGGDYVLDGGTTSAQQIAMEAGSLSNRNGQLVQSGNGDMRLSTRKGIDNQGGQLAANGNVALNAAQLNNQNGKVIAAQDGSLNAQIGGTLDNQQGQLAASANTRLQADKLDNRKGLVSAATGSGEVATRQALDNRSGRIEAKQGLQLSGTGLENQGGQVVGGAISLALGKGALNNQQGAIAAAGDLRLNGGALTNDGGLLQSAGDMSLDTQGAALSNRLSGETGGILSQGTLSIHSGALDNSQGMLVGGGATEVFTGRLDNGKGTLVGKQRLNIDSLALTNDGGLLQAGGDATIDTHGQALTNRDSGKNGGISSLGKLNIAGGEVDNQNGFIASSGDLQLNGSQLDNRHGTLASEKQLSATAGVINNQGGAIKSGQDMALNAKELLDNSNLGGIGAGKQLQLDSGSVLNNQGTLVSADAAKINFGMLENRGGQLAAQTALELHGNNLNNNDGGLIQSGDRLDLAVDRLTNANGGEKGGITSQGAMNLSTGLFDNGQGVVIAGKNLQLDADSLLNGGGKLVAQQALTLTTTGAGGLNNQSGLVQAGGDMLLDTRGQRLDNQNGTLHSLGKLQLNGGDINNQGGTLGAKGDFMLAALKLDNSNGGRIIGEQAVTLNNTGLDNRNGQIQAVGNLLLGSAQGIIDNTLGLIRSGATVTLNALQFTNDATLADNKGLEGQRVTLNTGTLSNRGGSILADRQLAITNDGTLDNSGGQLAAADTLQLKGSALNLLNTGGTLKAGKLLEINANAIGGDGQLLSLGDINLVSAQGINNSGEMIANGNFNFTTPGDVTNSGKLLAGAKLDLHANNLFNAASGEINAGQDWLTVNGTLTNYGLIDGKHSLLTANTLNNIGTGRIYGDAIGVQTATFNNLAENGTAATLAGRERVDIGTQTLNNYDHGLIYSGGDMAIGGQLDANHLASGQAGTLNNHSSTIESAGNMALSAALINNINDRFSTELVTVSNEKVTEYQQSGDPVRWKAGEQGVFVDRNSSDSLLNLNTPGKTGHGNDRFNQYDYDRTVQETQIKESDPAKIIAGGDMAINAGHLLNDKSQVVAGGTLAINAGSVDNVAVAGQRLTTDVGEVTSYYRIKKKGTDKQGHNTTAYTPPTSIQTIALKPSQLIDHGQVAGNPVAIAPLTPQGTDATIGQAGGVNAGVTGSDISAGMQTIGGGELPVIQAAALQPGQQFEVANNVNAQQGDAANSVVRIVGPDTRLPDNSLFKTNPAPGGQYLVETDPRFTNQKSWLGSDYMIEKATNNQDNVLKRLGDGYYEQRLIREQVINLTGQRYLDGYNNDEEQFKALMDQGLAFSRQYNLKVGVALTPEQMGLLTKDIVWLVNAKVTLPDGSQQNVLVPQVYARMQPGDLDGSGALIAGRNLNLNLGDGLFNSGHIAGREVVKLSAANITNMAGSIQGADVGLTARTDINNIGGVIQGNNSLLASAGRDINAISTTRAAQSVNGANSFERTNIDSVAGMYVQGADGKLMLQAGRDIKLDAAQVVNSGENGQTLLSAGRDLNLNAVTTASRDNLIWNGDNSLKQGNSQQVGSEVVGKGAVTLNAGNDITAHAATISAGEALNLNAGHDVNILNGENTQDLDERHKVTGGNGLMSKTTTTTRDTLDRQTLQSSTLSGDSIKVLAGNDLRVQGSSVAGTQDVKLLAGHDLTVTGATERNSELHLKQEKKSGLMSSGGIGISYGTESLKTTDTSQGVTNQGSTVGSVNGNVTLGAGNNLAVTGSELVAGKDMALSGKNVAVTQAQDENSQTHKVEQKKSGLTLALSGTVGSALNTAVETSQQAKSTDDSRLAALQGTKAALSGVQAVQAARLAQAQGADPANNNMVGISISYGTQSSTSTQNSGQSTAQGSSLTAGNNLSITAGGNGVKGQDGDILVQGSQLQAGKDVTLNANRDVNLLSAQNTQYLDGKNESQGGTLGVGIGVGSGGIGLSVSASVNKGKGNEKGNGTSYTETTVNAGNQVNITSGRDTNLIGAQVTGESVKADVGRNLLLESQQDSDRYDSKQQNASAGGSFTFGSMTGSGSISLSKDKMHSNYDSVQEQTGIFAGKGGFDVTVGEHTQLNGAVIGSTATADKNKLDTGTLGFKDIHNQADFEVEHQSVGISSGGSIGSQFAGNMANGLLVGANNSGHDSSTTHAAVSDGTLVIRDQDKQTQNVSDLSRDVEHANQTLSPIFDKEKEQKRLQQAQLIGEIGNQAMDIARTEGDIRSINAGKAELEKNGIKEPGKDATKEQWKAYNEKLHATDSYKAAQKQWGTGSSVQQGMQAATAAIQGLAGNNLAQAMAGGLSPYAAGVIKAMTTNADGSTNVAANAMAHAVWGAVAAKASGNSALAGAAGAASGELMARYIAGELYPDVKPENLTEDQKQTLSALGTLAAGLAGGLVGDGTGDAVAGAQSGKNAVENNYLSDAQKIQKDKELAECGTLVCKAGTQAKWTAIDAGQDGSFAAGMVAGVPAGLYDTVEGIVQMGLSPVETYDALKQLFNSGDVLGNVSDAVKQSYIERIDKMEAEYQKAGASGSFNSGIEGGKLLTDIASLAAGGAGLVKGGVVITEKVAAKVIGKVDKIVLKDASLLKNSDGIYEININATPIEGQKRLNTVDTMGNGKLNPAEAAAAARMETVLGSMERLPDSVAGQKSADFVITSGPQAGKTVDLMYTTKNLSQKEIDGLNKFYEKNMTISPIEGKIPAGQQQILDHLGKADIVPVDFSVLTPGNQKVFLDFVKKLPESQQSKIIIMR</sequence>
<dbReference type="Pfam" id="PF04829">
    <property type="entry name" value="PT-VENN"/>
    <property type="match status" value="1"/>
</dbReference>
<feature type="domain" description="Filamentous haemagglutinin FhaB/tRNA nuclease CdiA-like TPS" evidence="7">
    <location>
        <begin position="87"/>
        <end position="207"/>
    </location>
</feature>
<comment type="similarity">
    <text evidence="5">In the N-terminal section; belongs to the CdiA toxin family.</text>
</comment>
<protein>
    <submittedName>
        <fullName evidence="8">Filamentous hemagglutinin</fullName>
    </submittedName>
</protein>
<keyword evidence="4" id="KW-0843">Virulence</keyword>
<dbReference type="NCBIfam" id="TIGR01731">
    <property type="entry name" value="fil_hemag_20aa"/>
    <property type="match status" value="26"/>
</dbReference>
<evidence type="ECO:0000259" key="7">
    <source>
        <dbReference type="SMART" id="SM00912"/>
    </source>
</evidence>
<dbReference type="HOGENOM" id="CLU_000043_2_1_6"/>
<feature type="region of interest" description="Disordered" evidence="6">
    <location>
        <begin position="1568"/>
        <end position="1588"/>
    </location>
</feature>
<dbReference type="InterPro" id="IPR012334">
    <property type="entry name" value="Pectin_lyas_fold"/>
</dbReference>
<dbReference type="GO" id="GO:0090729">
    <property type="term" value="F:toxin activity"/>
    <property type="evidence" value="ECO:0007669"/>
    <property type="project" value="UniProtKB-KW"/>
</dbReference>
<dbReference type="NCBIfam" id="TIGR01901">
    <property type="entry name" value="adhes_NPXG"/>
    <property type="match status" value="1"/>
</dbReference>
<accession>S4YMU8</accession>
<dbReference type="InterPro" id="IPR041620">
    <property type="entry name" value="CdiA_C_tRNase"/>
</dbReference>
<dbReference type="SUPFAM" id="SSF51126">
    <property type="entry name" value="Pectin lyase-like"/>
    <property type="match status" value="1"/>
</dbReference>
<dbReference type="InterPro" id="IPR006914">
    <property type="entry name" value="VENN_dom"/>
</dbReference>
<dbReference type="KEGG" id="sry:M621_22065"/>
<dbReference type="eggNOG" id="COG3210">
    <property type="taxonomic scope" value="Bacteria"/>
</dbReference>
<dbReference type="PATRIC" id="fig|1348660.3.peg.4318"/>
<organism evidence="8 9">
    <name type="scientific">Serratia plymuthica S13</name>
    <dbReference type="NCBI Taxonomy" id="1348660"/>
    <lineage>
        <taxon>Bacteria</taxon>
        <taxon>Pseudomonadati</taxon>
        <taxon>Pseudomonadota</taxon>
        <taxon>Gammaproteobacteria</taxon>
        <taxon>Enterobacterales</taxon>
        <taxon>Yersiniaceae</taxon>
        <taxon>Serratia</taxon>
    </lineage>
</organism>
<dbReference type="InterPro" id="IPR008638">
    <property type="entry name" value="FhaB/CdiA-like_TPS"/>
</dbReference>
<comment type="subcellular location">
    <subcellularLocation>
        <location evidence="1">Target cell</location>
        <location evidence="1">Target cell cytoplasm</location>
    </subcellularLocation>
</comment>
<dbReference type="Pfam" id="PF13332">
    <property type="entry name" value="Fil_haemagg_2"/>
    <property type="match status" value="3"/>
</dbReference>
<reference evidence="8 9" key="1">
    <citation type="journal article" date="2013" name="Genome Announc.">
        <title>Genome Sequence of Serratia plymuthica Strain S13, an Endophyte with Germination- and Plant-Growth-Promoting Activity from the Flower of Styrian Oil Pumpkin.</title>
        <authorList>
            <person name="Muller H."/>
            <person name="Furnkranz M."/>
            <person name="Grube M."/>
            <person name="Berg G."/>
        </authorList>
    </citation>
    <scope>NUCLEOTIDE SEQUENCE [LARGE SCALE GENOMIC DNA]</scope>
    <source>
        <strain evidence="8">S13</strain>
    </source>
</reference>
<evidence type="ECO:0000256" key="3">
    <source>
        <dbReference type="ARBA" id="ARBA00022913"/>
    </source>
</evidence>
<name>S4YMU8_SERPL</name>
<dbReference type="CDD" id="cd20726">
    <property type="entry name" value="CDI_toxin_BpE479_tRNase-like"/>
    <property type="match status" value="1"/>
</dbReference>
<dbReference type="Proteomes" id="UP000014900">
    <property type="component" value="Chromosome"/>
</dbReference>
<dbReference type="RefSeq" id="WP_020439821.1">
    <property type="nucleotide sequence ID" value="NC_021659.1"/>
</dbReference>
<evidence type="ECO:0000256" key="5">
    <source>
        <dbReference type="ARBA" id="ARBA00024043"/>
    </source>
</evidence>
<dbReference type="Pfam" id="PF18664">
    <property type="entry name" value="CdiA_C_tRNase"/>
    <property type="match status" value="1"/>
</dbReference>
<keyword evidence="3" id="KW-1266">Target cell cytoplasm</keyword>
<proteinExistence type="inferred from homology"/>